<keyword evidence="4" id="KW-0833">Ubl conjugation pathway</keyword>
<dbReference type="AlphaFoldDB" id="A0A0L0NC47"/>
<dbReference type="STRING" id="1163406.A0A0L0NC47"/>
<dbReference type="GO" id="GO:0004843">
    <property type="term" value="F:cysteine-type deubiquitinase activity"/>
    <property type="evidence" value="ECO:0007669"/>
    <property type="project" value="UniProtKB-EC"/>
</dbReference>
<dbReference type="GO" id="GO:0006508">
    <property type="term" value="P:proteolysis"/>
    <property type="evidence" value="ECO:0007669"/>
    <property type="project" value="UniProtKB-KW"/>
</dbReference>
<evidence type="ECO:0000313" key="8">
    <source>
        <dbReference type="EMBL" id="KND91636.1"/>
    </source>
</evidence>
<evidence type="ECO:0000256" key="3">
    <source>
        <dbReference type="ARBA" id="ARBA00022670"/>
    </source>
</evidence>
<feature type="domain" description="DUF3638" evidence="7">
    <location>
        <begin position="59"/>
        <end position="280"/>
    </location>
</feature>
<accession>A0A0L0NC47</accession>
<evidence type="ECO:0000256" key="5">
    <source>
        <dbReference type="ARBA" id="ARBA00022801"/>
    </source>
</evidence>
<organism evidence="8 9">
    <name type="scientific">Tolypocladium ophioglossoides (strain CBS 100239)</name>
    <name type="common">Snaketongue truffleclub</name>
    <name type="synonym">Elaphocordyceps ophioglossoides</name>
    <dbReference type="NCBI Taxonomy" id="1163406"/>
    <lineage>
        <taxon>Eukaryota</taxon>
        <taxon>Fungi</taxon>
        <taxon>Dikarya</taxon>
        <taxon>Ascomycota</taxon>
        <taxon>Pezizomycotina</taxon>
        <taxon>Sordariomycetes</taxon>
        <taxon>Hypocreomycetidae</taxon>
        <taxon>Hypocreales</taxon>
        <taxon>Ophiocordycipitaceae</taxon>
        <taxon>Tolypocladium</taxon>
    </lineage>
</organism>
<evidence type="ECO:0000256" key="6">
    <source>
        <dbReference type="ARBA" id="ARBA00022807"/>
    </source>
</evidence>
<name>A0A0L0NC47_TOLOC</name>
<dbReference type="EC" id="3.4.19.12" evidence="2"/>
<keyword evidence="9" id="KW-1185">Reference proteome</keyword>
<reference evidence="8 9" key="1">
    <citation type="journal article" date="2015" name="BMC Genomics">
        <title>The genome of the truffle-parasite Tolypocladium ophioglossoides and the evolution of antifungal peptaibiotics.</title>
        <authorList>
            <person name="Quandt C.A."/>
            <person name="Bushley K.E."/>
            <person name="Spatafora J.W."/>
        </authorList>
    </citation>
    <scope>NUCLEOTIDE SEQUENCE [LARGE SCALE GENOMIC DNA]</scope>
    <source>
        <strain evidence="8 9">CBS 100239</strain>
    </source>
</reference>
<keyword evidence="3" id="KW-0645">Protease</keyword>
<dbReference type="OrthoDB" id="3182339at2759"/>
<keyword evidence="6" id="KW-0788">Thiol protease</keyword>
<sequence length="337" mass="37374">MGATGTSPGPNREGLPAGWKEAVVPLAVSISALQAAERLWRVRDNTQDLVRELSGLEPRTWDPKAFPDSLLLEVEGNIRIRRVQEDIAATMRDPPSRKNAFMQLNMGEGKSSVIDPIVAAALADGLRLVRVIVAKPQSRQMLDILVSKLGGVMNRRIYQMPLSRSVKLDASQVRILANYYQQCAASGGVMLVQPEHVLSFQLMTVETAIRGETALAKSMWDMHDMLNSKARDIVDESDENFSTKFELIYTVGDQRSIGNGPERWIIIQEVLGIVGKYSRQAKTKFPRGVELDEVGRSSFPLIRFLNSDSGHDILRQSIAHICKLGAQGFPIGRQAKR</sequence>
<dbReference type="PANTHER" id="PTHR13367:SF34">
    <property type="match status" value="1"/>
</dbReference>
<dbReference type="InterPro" id="IPR051346">
    <property type="entry name" value="OTU_Deubiquitinase"/>
</dbReference>
<gene>
    <name evidence="8" type="ORF">TOPH_03918</name>
</gene>
<evidence type="ECO:0000256" key="2">
    <source>
        <dbReference type="ARBA" id="ARBA00012759"/>
    </source>
</evidence>
<evidence type="ECO:0000313" key="9">
    <source>
        <dbReference type="Proteomes" id="UP000036947"/>
    </source>
</evidence>
<comment type="caution">
    <text evidence="8">The sequence shown here is derived from an EMBL/GenBank/DDBJ whole genome shotgun (WGS) entry which is preliminary data.</text>
</comment>
<dbReference type="EMBL" id="LFRF01000008">
    <property type="protein sequence ID" value="KND91636.1"/>
    <property type="molecule type" value="Genomic_DNA"/>
</dbReference>
<comment type="catalytic activity">
    <reaction evidence="1">
        <text>Thiol-dependent hydrolysis of ester, thioester, amide, peptide and isopeptide bonds formed by the C-terminal Gly of ubiquitin (a 76-residue protein attached to proteins as an intracellular targeting signal).</text>
        <dbReference type="EC" id="3.4.19.12"/>
    </reaction>
</comment>
<dbReference type="InterPro" id="IPR022099">
    <property type="entry name" value="DUF3638"/>
</dbReference>
<evidence type="ECO:0000256" key="4">
    <source>
        <dbReference type="ARBA" id="ARBA00022786"/>
    </source>
</evidence>
<dbReference type="Pfam" id="PF12340">
    <property type="entry name" value="DUF3638"/>
    <property type="match status" value="1"/>
</dbReference>
<protein>
    <recommendedName>
        <fullName evidence="2">ubiquitinyl hydrolase 1</fullName>
        <ecNumber evidence="2">3.4.19.12</ecNumber>
    </recommendedName>
</protein>
<dbReference type="Proteomes" id="UP000036947">
    <property type="component" value="Unassembled WGS sequence"/>
</dbReference>
<proteinExistence type="predicted"/>
<evidence type="ECO:0000259" key="7">
    <source>
        <dbReference type="Pfam" id="PF12340"/>
    </source>
</evidence>
<dbReference type="PANTHER" id="PTHR13367">
    <property type="entry name" value="UBIQUITIN THIOESTERASE"/>
    <property type="match status" value="1"/>
</dbReference>
<keyword evidence="5" id="KW-0378">Hydrolase</keyword>
<evidence type="ECO:0000256" key="1">
    <source>
        <dbReference type="ARBA" id="ARBA00000707"/>
    </source>
</evidence>